<organism evidence="8 9">
    <name type="scientific">Faecalibacterium prausnitzii</name>
    <dbReference type="NCBI Taxonomy" id="853"/>
    <lineage>
        <taxon>Bacteria</taxon>
        <taxon>Bacillati</taxon>
        <taxon>Bacillota</taxon>
        <taxon>Clostridia</taxon>
        <taxon>Eubacteriales</taxon>
        <taxon>Oscillospiraceae</taxon>
        <taxon>Faecalibacterium</taxon>
    </lineage>
</organism>
<dbReference type="PROSITE" id="PS50889">
    <property type="entry name" value="S4"/>
    <property type="match status" value="1"/>
</dbReference>
<dbReference type="OrthoDB" id="9807829at2"/>
<dbReference type="Gene3D" id="3.10.290.10">
    <property type="entry name" value="RNA-binding S4 domain"/>
    <property type="match status" value="1"/>
</dbReference>
<dbReference type="PANTHER" id="PTHR21600:SF83">
    <property type="entry name" value="PSEUDOURIDYLATE SYNTHASE RPUSD4, MITOCHONDRIAL"/>
    <property type="match status" value="1"/>
</dbReference>
<dbReference type="GO" id="GO:0009982">
    <property type="term" value="F:pseudouridine synthase activity"/>
    <property type="evidence" value="ECO:0007669"/>
    <property type="project" value="InterPro"/>
</dbReference>
<comment type="catalytic activity">
    <reaction evidence="1">
        <text>a uridine in RNA = a pseudouridine in RNA</text>
        <dbReference type="Rhea" id="RHEA:48348"/>
        <dbReference type="Rhea" id="RHEA-COMP:12068"/>
        <dbReference type="Rhea" id="RHEA-COMP:12069"/>
        <dbReference type="ChEBI" id="CHEBI:65314"/>
        <dbReference type="ChEBI" id="CHEBI:65315"/>
    </reaction>
</comment>
<dbReference type="PANTHER" id="PTHR21600">
    <property type="entry name" value="MITOCHONDRIAL RNA PSEUDOURIDINE SYNTHASE"/>
    <property type="match status" value="1"/>
</dbReference>
<dbReference type="Gene3D" id="3.30.2350.10">
    <property type="entry name" value="Pseudouridine synthase"/>
    <property type="match status" value="1"/>
</dbReference>
<dbReference type="SUPFAM" id="SSF55120">
    <property type="entry name" value="Pseudouridine synthase"/>
    <property type="match status" value="1"/>
</dbReference>
<accession>A0A329U0M4</accession>
<proteinExistence type="inferred from homology"/>
<keyword evidence="6" id="KW-0694">RNA-binding</keyword>
<comment type="similarity">
    <text evidence="2">Belongs to the pseudouridine synthase RluA family.</text>
</comment>
<dbReference type="AlphaFoldDB" id="A0A329U0M4"/>
<dbReference type="InterPro" id="IPR050188">
    <property type="entry name" value="RluA_PseudoU_synthase"/>
</dbReference>
<dbReference type="Pfam" id="PF00849">
    <property type="entry name" value="PseudoU_synth_2"/>
    <property type="match status" value="1"/>
</dbReference>
<evidence type="ECO:0000256" key="5">
    <source>
        <dbReference type="ARBA" id="ARBA00033164"/>
    </source>
</evidence>
<dbReference type="GO" id="GO:0006396">
    <property type="term" value="P:RNA processing"/>
    <property type="evidence" value="ECO:0007669"/>
    <property type="project" value="UniProtKB-ARBA"/>
</dbReference>
<dbReference type="InterPro" id="IPR020103">
    <property type="entry name" value="PsdUridine_synth_cat_dom_sf"/>
</dbReference>
<name>A0A329U0M4_9FIRM</name>
<gene>
    <name evidence="8" type="ORF">C4N26_05535</name>
</gene>
<dbReference type="InterPro" id="IPR006145">
    <property type="entry name" value="PsdUridine_synth_RsuA/RluA"/>
</dbReference>
<reference evidence="8 9" key="1">
    <citation type="submission" date="2018-02" db="EMBL/GenBank/DDBJ databases">
        <title>Complete genome sequencing of Faecalibacterium prausnitzii strains isolated from the human gut.</title>
        <authorList>
            <person name="Fitzgerald B.C."/>
            <person name="Shkoporov A.N."/>
            <person name="Ross P.R."/>
            <person name="Hill C."/>
        </authorList>
    </citation>
    <scope>NUCLEOTIDE SEQUENCE [LARGE SCALE GENOMIC DNA]</scope>
    <source>
        <strain evidence="8 9">APC942/32-1</strain>
    </source>
</reference>
<dbReference type="RefSeq" id="WP_158400731.1">
    <property type="nucleotide sequence ID" value="NZ_PRLB01000003.1"/>
</dbReference>
<comment type="caution">
    <text evidence="8">The sequence shown here is derived from an EMBL/GenBank/DDBJ whole genome shotgun (WGS) entry which is preliminary data.</text>
</comment>
<dbReference type="CDD" id="cd02869">
    <property type="entry name" value="PseudoU_synth_RluA_like"/>
    <property type="match status" value="1"/>
</dbReference>
<dbReference type="Proteomes" id="UP000251144">
    <property type="component" value="Unassembled WGS sequence"/>
</dbReference>
<evidence type="ECO:0000259" key="7">
    <source>
        <dbReference type="Pfam" id="PF00849"/>
    </source>
</evidence>
<dbReference type="GO" id="GO:0001522">
    <property type="term" value="P:pseudouridine synthesis"/>
    <property type="evidence" value="ECO:0007669"/>
    <property type="project" value="InterPro"/>
</dbReference>
<evidence type="ECO:0000256" key="2">
    <source>
        <dbReference type="ARBA" id="ARBA00010876"/>
    </source>
</evidence>
<evidence type="ECO:0000256" key="4">
    <source>
        <dbReference type="ARBA" id="ARBA00031870"/>
    </source>
</evidence>
<protein>
    <recommendedName>
        <fullName evidence="4">RNA pseudouridylate synthase</fullName>
    </recommendedName>
    <alternativeName>
        <fullName evidence="5">RNA-uridine isomerase</fullName>
    </alternativeName>
</protein>
<evidence type="ECO:0000313" key="9">
    <source>
        <dbReference type="Proteomes" id="UP000251144"/>
    </source>
</evidence>
<dbReference type="GO" id="GO:0003723">
    <property type="term" value="F:RNA binding"/>
    <property type="evidence" value="ECO:0007669"/>
    <property type="project" value="UniProtKB-KW"/>
</dbReference>
<dbReference type="InterPro" id="IPR036986">
    <property type="entry name" value="S4_RNA-bd_sf"/>
</dbReference>
<feature type="domain" description="Pseudouridine synthase RsuA/RluA-like" evidence="7">
    <location>
        <begin position="99"/>
        <end position="257"/>
    </location>
</feature>
<dbReference type="EMBL" id="PRLB01000003">
    <property type="protein sequence ID" value="RAW54844.1"/>
    <property type="molecule type" value="Genomic_DNA"/>
</dbReference>
<evidence type="ECO:0000313" key="8">
    <source>
        <dbReference type="EMBL" id="RAW54844.1"/>
    </source>
</evidence>
<evidence type="ECO:0000256" key="1">
    <source>
        <dbReference type="ARBA" id="ARBA00000073"/>
    </source>
</evidence>
<evidence type="ECO:0000256" key="6">
    <source>
        <dbReference type="PROSITE-ProRule" id="PRU00182"/>
    </source>
</evidence>
<keyword evidence="3" id="KW-0413">Isomerase</keyword>
<sequence>MKQYTATANDEGVRLSRFVQSVTRDFPTSLLYKSFRNKRIKVNGKKGVPEDRIKAGDLIELYINDEFFPPEGAKPTRKPAPKKQQNQPKVTVIYEDENIAVLYKPTHLLCHSDRTGDANLVDAFTQYLAQKGEYDPQGENRFKPGICNRLDRGTEGLVIAAKSYAALRDMNEIIRTDLLKKEYYTITVGIPQSGRFTAWWEHDEKNNKVSIHAHQSQDERRKQIITDVDVLRTAGPFALCRIGLITGRTHQIRAHLAYLGKPVLGDIKYGNRKMNERTGTKTQALCAVRISFLDIPEENTLHYLSGKVIKLKDPQIVKQFDGLDKSRQEAVDVS</sequence>
<evidence type="ECO:0000256" key="3">
    <source>
        <dbReference type="ARBA" id="ARBA00023235"/>
    </source>
</evidence>
<dbReference type="GO" id="GO:0140098">
    <property type="term" value="F:catalytic activity, acting on RNA"/>
    <property type="evidence" value="ECO:0007669"/>
    <property type="project" value="UniProtKB-ARBA"/>
</dbReference>